<feature type="domain" description="Beta-hexosaminidase bacterial type N-terminal" evidence="7">
    <location>
        <begin position="33"/>
        <end position="148"/>
    </location>
</feature>
<dbReference type="InterPro" id="IPR015883">
    <property type="entry name" value="Glyco_hydro_20_cat"/>
</dbReference>
<dbReference type="InterPro" id="IPR017853">
    <property type="entry name" value="GH"/>
</dbReference>
<name>A0ABP6YDE0_9FLAO</name>
<dbReference type="PANTHER" id="PTHR22600:SF57">
    <property type="entry name" value="BETA-N-ACETYLHEXOSAMINIDASE"/>
    <property type="match status" value="1"/>
</dbReference>
<dbReference type="Gene3D" id="3.30.379.10">
    <property type="entry name" value="Chitobiase/beta-hexosaminidase domain 2-like"/>
    <property type="match status" value="1"/>
</dbReference>
<dbReference type="EMBL" id="BAABCY010000079">
    <property type="protein sequence ID" value="GAA3579259.1"/>
    <property type="molecule type" value="Genomic_DNA"/>
</dbReference>
<comment type="catalytic activity">
    <reaction evidence="1">
        <text>Hydrolysis of terminal non-reducing N-acetyl-D-hexosamine residues in N-acetyl-beta-D-hexosaminides.</text>
        <dbReference type="EC" id="3.2.1.52"/>
    </reaction>
</comment>
<dbReference type="PRINTS" id="PR00738">
    <property type="entry name" value="GLHYDRLASE20"/>
</dbReference>
<organism evidence="8 9">
    <name type="scientific">Snuella lapsa</name>
    <dbReference type="NCBI Taxonomy" id="870481"/>
    <lineage>
        <taxon>Bacteria</taxon>
        <taxon>Pseudomonadati</taxon>
        <taxon>Bacteroidota</taxon>
        <taxon>Flavobacteriia</taxon>
        <taxon>Flavobacteriales</taxon>
        <taxon>Flavobacteriaceae</taxon>
        <taxon>Snuella</taxon>
    </lineage>
</organism>
<comment type="caution">
    <text evidence="8">The sequence shown here is derived from an EMBL/GenBank/DDBJ whole genome shotgun (WGS) entry which is preliminary data.</text>
</comment>
<dbReference type="Gene3D" id="3.20.20.80">
    <property type="entry name" value="Glycosidases"/>
    <property type="match status" value="1"/>
</dbReference>
<keyword evidence="4" id="KW-0378">Hydrolase</keyword>
<evidence type="ECO:0000256" key="5">
    <source>
        <dbReference type="ARBA" id="ARBA00023295"/>
    </source>
</evidence>
<protein>
    <recommendedName>
        <fullName evidence="3">beta-N-acetylhexosaminidase</fullName>
        <ecNumber evidence="3">3.2.1.52</ecNumber>
    </recommendedName>
</protein>
<evidence type="ECO:0000313" key="8">
    <source>
        <dbReference type="EMBL" id="GAA3579259.1"/>
    </source>
</evidence>
<gene>
    <name evidence="8" type="ORF">GCM10022395_29840</name>
</gene>
<comment type="similarity">
    <text evidence="2">Belongs to the glycosyl hydrolase 20 family.</text>
</comment>
<evidence type="ECO:0000313" key="9">
    <source>
        <dbReference type="Proteomes" id="UP001500954"/>
    </source>
</evidence>
<dbReference type="Pfam" id="PF00728">
    <property type="entry name" value="Glyco_hydro_20"/>
    <property type="match status" value="1"/>
</dbReference>
<dbReference type="SUPFAM" id="SSF55545">
    <property type="entry name" value="beta-N-acetylhexosaminidase-like domain"/>
    <property type="match status" value="1"/>
</dbReference>
<dbReference type="InterPro" id="IPR015882">
    <property type="entry name" value="HEX_bac_N"/>
</dbReference>
<dbReference type="SUPFAM" id="SSF51445">
    <property type="entry name" value="(Trans)glycosidases"/>
    <property type="match status" value="1"/>
</dbReference>
<proteinExistence type="inferred from homology"/>
<keyword evidence="9" id="KW-1185">Reference proteome</keyword>
<sequence length="678" mass="78684">MKALQLLLVTFIFILHSISYSQSNHTTALEHNYPIIPTPQEINYGNEEIEFNHINIQSNEFENEGKLLLAFFKTNQLQNNPNGLLIELHKTPIANTSSNEAYTLTISDKLVISAATSEGIFYGIQTLKQLFRMHNEKGIFPKVKITDWPAFKIRGFMHDTGRNFQSVAQLKEQIEVLANYKYNVFHWHLTDNPGWRLESKMYPGLQSEAATTRQKGRFYSLEDFNDILTFCKSRHITVIPELDIPGHTEAFRKAFQIKTMSDPRVKPILINLFKELLDWTNPRDVPYIHIGTDEVKANIEHVSNEVLLDIINLIKSADRDVIVWKQGIQVKEDKTSINQLWAQHKPRKGHRFIDSRSNYINHLDPFAGMARLYFQQPCRQEQGTDLALGGILCAWPDNNIGHERDILRQNPIYPSMVFYADAIWKGRTKDYPEYWAQLPPKDTPEFNAFKAFEQKVITHRDLFFKGKEFQYIAQTDNYWKLIGPFDHLGDYQKSFPAEKSIHTSYTIDNQLFTWTNTHTGGTIHLKHFFGFPAVTTAKSGTFYAYTNIFSPDDRTQDFWIGFQGWSRSGRRGGPTPNIGQWHTTNPKIWVNNQEIAPPIWKQPNLGADTHEIPFIDEDYFYRAPTKIKLKKGWNTVLLKIPHGENSWKWMFTCIPVNVTENGVREVDELKFSTTFENN</sequence>
<keyword evidence="5" id="KW-0326">Glycosidase</keyword>
<feature type="domain" description="Glycoside hydrolase family 20 catalytic" evidence="6">
    <location>
        <begin position="151"/>
        <end position="255"/>
    </location>
</feature>
<evidence type="ECO:0000259" key="7">
    <source>
        <dbReference type="Pfam" id="PF02838"/>
    </source>
</evidence>
<dbReference type="RefSeq" id="WP_345007153.1">
    <property type="nucleotide sequence ID" value="NZ_BAABCY010000079.1"/>
</dbReference>
<evidence type="ECO:0000256" key="4">
    <source>
        <dbReference type="ARBA" id="ARBA00022801"/>
    </source>
</evidence>
<dbReference type="EC" id="3.2.1.52" evidence="3"/>
<dbReference type="InterPro" id="IPR025705">
    <property type="entry name" value="Beta_hexosaminidase_sua/sub"/>
</dbReference>
<evidence type="ECO:0000256" key="1">
    <source>
        <dbReference type="ARBA" id="ARBA00001231"/>
    </source>
</evidence>
<evidence type="ECO:0000256" key="2">
    <source>
        <dbReference type="ARBA" id="ARBA00006285"/>
    </source>
</evidence>
<dbReference type="InterPro" id="IPR029018">
    <property type="entry name" value="Hex-like_dom2"/>
</dbReference>
<evidence type="ECO:0000256" key="3">
    <source>
        <dbReference type="ARBA" id="ARBA00012663"/>
    </source>
</evidence>
<evidence type="ECO:0000259" key="6">
    <source>
        <dbReference type="Pfam" id="PF00728"/>
    </source>
</evidence>
<accession>A0ABP6YDE0</accession>
<dbReference type="Proteomes" id="UP001500954">
    <property type="component" value="Unassembled WGS sequence"/>
</dbReference>
<dbReference type="PANTHER" id="PTHR22600">
    <property type="entry name" value="BETA-HEXOSAMINIDASE"/>
    <property type="match status" value="1"/>
</dbReference>
<dbReference type="Pfam" id="PF02838">
    <property type="entry name" value="Glyco_hydro_20b"/>
    <property type="match status" value="1"/>
</dbReference>
<reference evidence="9" key="1">
    <citation type="journal article" date="2019" name="Int. J. Syst. Evol. Microbiol.">
        <title>The Global Catalogue of Microorganisms (GCM) 10K type strain sequencing project: providing services to taxonomists for standard genome sequencing and annotation.</title>
        <authorList>
            <consortium name="The Broad Institute Genomics Platform"/>
            <consortium name="The Broad Institute Genome Sequencing Center for Infectious Disease"/>
            <person name="Wu L."/>
            <person name="Ma J."/>
        </authorList>
    </citation>
    <scope>NUCLEOTIDE SEQUENCE [LARGE SCALE GENOMIC DNA]</scope>
    <source>
        <strain evidence="9">JCM 17111</strain>
    </source>
</reference>